<dbReference type="Pfam" id="PF03592">
    <property type="entry name" value="Terminase_2"/>
    <property type="match status" value="1"/>
</dbReference>
<sequence length="157" mass="17161">MTTTVRNPTAKQMLFIDYYMPGDTPDWKCARAAGYAGDFTTLSSSASAVLKSTAVQAEIARRREEITVSQGINLDTLVFELRQNALDAREYKQMAASNQAWLGVAKLLGFLVDRTESRSYSVSADLTKALETMSSEELRAIASLAPALELPEGKSDD</sequence>
<gene>
    <name evidence="1" type="ORF">LCGC14_1575830</name>
</gene>
<comment type="caution">
    <text evidence="1">The sequence shown here is derived from an EMBL/GenBank/DDBJ whole genome shotgun (WGS) entry which is preliminary data.</text>
</comment>
<dbReference type="EMBL" id="LAZR01012343">
    <property type="protein sequence ID" value="KKM27324.1"/>
    <property type="molecule type" value="Genomic_DNA"/>
</dbReference>
<accession>A0A0F9J4H3</accession>
<evidence type="ECO:0000313" key="1">
    <source>
        <dbReference type="EMBL" id="KKM27324.1"/>
    </source>
</evidence>
<proteinExistence type="predicted"/>
<name>A0A0F9J4H3_9ZZZZ</name>
<dbReference type="InterPro" id="IPR038713">
    <property type="entry name" value="Terminase_Gp1_N_sf"/>
</dbReference>
<protein>
    <recommendedName>
        <fullName evidence="2">Terminase small subunit</fullName>
    </recommendedName>
</protein>
<reference evidence="1" key="1">
    <citation type="journal article" date="2015" name="Nature">
        <title>Complex archaea that bridge the gap between prokaryotes and eukaryotes.</title>
        <authorList>
            <person name="Spang A."/>
            <person name="Saw J.H."/>
            <person name="Jorgensen S.L."/>
            <person name="Zaremba-Niedzwiedzka K."/>
            <person name="Martijn J."/>
            <person name="Lind A.E."/>
            <person name="van Eijk R."/>
            <person name="Schleper C."/>
            <person name="Guy L."/>
            <person name="Ettema T.J."/>
        </authorList>
    </citation>
    <scope>NUCLEOTIDE SEQUENCE</scope>
</reference>
<dbReference type="InterPro" id="IPR005335">
    <property type="entry name" value="Terminase_ssu"/>
</dbReference>
<dbReference type="Gene3D" id="1.10.10.1400">
    <property type="entry name" value="Terminase, small subunit, N-terminal DNA-binding domain, HTH motif"/>
    <property type="match status" value="1"/>
</dbReference>
<dbReference type="AlphaFoldDB" id="A0A0F9J4H3"/>
<dbReference type="GO" id="GO:0051276">
    <property type="term" value="P:chromosome organization"/>
    <property type="evidence" value="ECO:0007669"/>
    <property type="project" value="InterPro"/>
</dbReference>
<evidence type="ECO:0008006" key="2">
    <source>
        <dbReference type="Google" id="ProtNLM"/>
    </source>
</evidence>
<organism evidence="1">
    <name type="scientific">marine sediment metagenome</name>
    <dbReference type="NCBI Taxonomy" id="412755"/>
    <lineage>
        <taxon>unclassified sequences</taxon>
        <taxon>metagenomes</taxon>
        <taxon>ecological metagenomes</taxon>
    </lineage>
</organism>